<dbReference type="GeneID" id="24437727"/>
<accession>W7X4I8</accession>
<dbReference type="RefSeq" id="XP_012653223.1">
    <property type="nucleotide sequence ID" value="XM_012797769.1"/>
</dbReference>
<dbReference type="EMBL" id="GG662693">
    <property type="protein sequence ID" value="EWS74250.1"/>
    <property type="molecule type" value="Genomic_DNA"/>
</dbReference>
<reference evidence="2" key="1">
    <citation type="journal article" date="2006" name="PLoS Biol.">
        <title>Macronuclear genome sequence of the ciliate Tetrahymena thermophila, a model eukaryote.</title>
        <authorList>
            <person name="Eisen J.A."/>
            <person name="Coyne R.S."/>
            <person name="Wu M."/>
            <person name="Wu D."/>
            <person name="Thiagarajan M."/>
            <person name="Wortman J.R."/>
            <person name="Badger J.H."/>
            <person name="Ren Q."/>
            <person name="Amedeo P."/>
            <person name="Jones K.M."/>
            <person name="Tallon L.J."/>
            <person name="Delcher A.L."/>
            <person name="Salzberg S.L."/>
            <person name="Silva J.C."/>
            <person name="Haas B.J."/>
            <person name="Majoros W.H."/>
            <person name="Farzad M."/>
            <person name="Carlton J.M."/>
            <person name="Smith R.K. Jr."/>
            <person name="Garg J."/>
            <person name="Pearlman R.E."/>
            <person name="Karrer K.M."/>
            <person name="Sun L."/>
            <person name="Manning G."/>
            <person name="Elde N.C."/>
            <person name="Turkewitz A.P."/>
            <person name="Asai D.J."/>
            <person name="Wilkes D.E."/>
            <person name="Wang Y."/>
            <person name="Cai H."/>
            <person name="Collins K."/>
            <person name="Stewart B.A."/>
            <person name="Lee S.R."/>
            <person name="Wilamowska K."/>
            <person name="Weinberg Z."/>
            <person name="Ruzzo W.L."/>
            <person name="Wloga D."/>
            <person name="Gaertig J."/>
            <person name="Frankel J."/>
            <person name="Tsao C.-C."/>
            <person name="Gorovsky M.A."/>
            <person name="Keeling P.J."/>
            <person name="Waller R.F."/>
            <person name="Patron N.J."/>
            <person name="Cherry J.M."/>
            <person name="Stover N.A."/>
            <person name="Krieger C.J."/>
            <person name="del Toro C."/>
            <person name="Ryder H.F."/>
            <person name="Williamson S.C."/>
            <person name="Barbeau R.A."/>
            <person name="Hamilton E.P."/>
            <person name="Orias E."/>
        </authorList>
    </citation>
    <scope>NUCLEOTIDE SEQUENCE [LARGE SCALE GENOMIC DNA]</scope>
    <source>
        <strain evidence="2">SB210</strain>
    </source>
</reference>
<name>W7X4I8_TETTS</name>
<dbReference type="KEGG" id="tet:TTHERM_000191099"/>
<sequence>MKQNRKTNCCFMYCLLIQNVFEFAYKIIKVILNQLIKLMFYYSLKIVFLGEFNDQKRIQINMILLQLIEFIIHLPYSKRKLNILESKACYQYLQVAPIKIKCQQIQIRENQIKDFYQKKQAQTKGHFTCLESKGNKNFLQNCFKKFSGQVNLIA</sequence>
<dbReference type="InParanoid" id="W7X4I8"/>
<protein>
    <submittedName>
        <fullName evidence="1">Uncharacterized protein</fullName>
    </submittedName>
</protein>
<evidence type="ECO:0000313" key="2">
    <source>
        <dbReference type="Proteomes" id="UP000009168"/>
    </source>
</evidence>
<organism evidence="1 2">
    <name type="scientific">Tetrahymena thermophila (strain SB210)</name>
    <dbReference type="NCBI Taxonomy" id="312017"/>
    <lineage>
        <taxon>Eukaryota</taxon>
        <taxon>Sar</taxon>
        <taxon>Alveolata</taxon>
        <taxon>Ciliophora</taxon>
        <taxon>Intramacronucleata</taxon>
        <taxon>Oligohymenophorea</taxon>
        <taxon>Hymenostomatida</taxon>
        <taxon>Tetrahymenina</taxon>
        <taxon>Tetrahymenidae</taxon>
        <taxon>Tetrahymena</taxon>
    </lineage>
</organism>
<dbReference type="Proteomes" id="UP000009168">
    <property type="component" value="Unassembled WGS sequence"/>
</dbReference>
<evidence type="ECO:0000313" key="1">
    <source>
        <dbReference type="EMBL" id="EWS74250.1"/>
    </source>
</evidence>
<gene>
    <name evidence="1" type="ORF">TTHERM_000191099</name>
</gene>
<proteinExistence type="predicted"/>
<dbReference type="AlphaFoldDB" id="W7X4I8"/>
<keyword evidence="2" id="KW-1185">Reference proteome</keyword>